<keyword evidence="4" id="KW-1185">Reference proteome</keyword>
<feature type="signal peptide" evidence="1">
    <location>
        <begin position="1"/>
        <end position="24"/>
    </location>
</feature>
<keyword evidence="1" id="KW-0732">Signal</keyword>
<reference evidence="3" key="1">
    <citation type="journal article" date="2019" name="PLoS Negl. Trop. Dis.">
        <title>Revisiting the worldwide diversity of Leptospira species in the environment.</title>
        <authorList>
            <person name="Vincent A.T."/>
            <person name="Schiettekatte O."/>
            <person name="Bourhy P."/>
            <person name="Veyrier F.J."/>
            <person name="Picardeau M."/>
        </authorList>
    </citation>
    <scope>NUCLEOTIDE SEQUENCE [LARGE SCALE GENOMIC DNA]</scope>
    <source>
        <strain evidence="3">201702476</strain>
    </source>
</reference>
<organism evidence="3 4">
    <name type="scientific">Leptospira ognonensis</name>
    <dbReference type="NCBI Taxonomy" id="2484945"/>
    <lineage>
        <taxon>Bacteria</taxon>
        <taxon>Pseudomonadati</taxon>
        <taxon>Spirochaetota</taxon>
        <taxon>Spirochaetia</taxon>
        <taxon>Leptospirales</taxon>
        <taxon>Leptospiraceae</taxon>
        <taxon>Leptospira</taxon>
    </lineage>
</organism>
<proteinExistence type="predicted"/>
<dbReference type="NCBIfam" id="NF041384">
    <property type="entry name" value="YHS_seleno_dom"/>
    <property type="match status" value="1"/>
</dbReference>
<sequence length="162" mass="18720">MEFMRTLKFLVISIALLCSVLSQAQTNNVSSEVRKKHFLLNRQGVALDGYDPVSYFSNQPTKGKSEFNTTYKGIIYYFISNENKIKFDKNPDSFEPEYGGWCAYAMGLDGEKVEVDPKRFKIINGKINLFYNGIFGDTLKPWNEKEKEFIPKANANWKNLFQ</sequence>
<dbReference type="Proteomes" id="UP000297693">
    <property type="component" value="Unassembled WGS sequence"/>
</dbReference>
<protein>
    <submittedName>
        <fullName evidence="3">YHS domain-containing protein</fullName>
    </submittedName>
</protein>
<evidence type="ECO:0000313" key="3">
    <source>
        <dbReference type="EMBL" id="TGL59084.1"/>
    </source>
</evidence>
<dbReference type="AlphaFoldDB" id="A0A4R9K2K4"/>
<feature type="domain" description="YHS" evidence="2">
    <location>
        <begin position="60"/>
        <end position="94"/>
    </location>
</feature>
<dbReference type="Pfam" id="PF04945">
    <property type="entry name" value="YHS"/>
    <property type="match status" value="1"/>
</dbReference>
<dbReference type="EMBL" id="RQGD01000025">
    <property type="protein sequence ID" value="TGL59084.1"/>
    <property type="molecule type" value="Genomic_DNA"/>
</dbReference>
<evidence type="ECO:0000313" key="4">
    <source>
        <dbReference type="Proteomes" id="UP000297693"/>
    </source>
</evidence>
<dbReference type="InterPro" id="IPR007029">
    <property type="entry name" value="YHS_dom"/>
</dbReference>
<feature type="chain" id="PRO_5020410779" evidence="1">
    <location>
        <begin position="25"/>
        <end position="162"/>
    </location>
</feature>
<comment type="caution">
    <text evidence="3">The sequence shown here is derived from an EMBL/GenBank/DDBJ whole genome shotgun (WGS) entry which is preliminary data.</text>
</comment>
<dbReference type="OrthoDB" id="344729at2"/>
<name>A0A4R9K2K4_9LEPT</name>
<evidence type="ECO:0000259" key="2">
    <source>
        <dbReference type="Pfam" id="PF04945"/>
    </source>
</evidence>
<gene>
    <name evidence="3" type="ORF">EHQ58_09205</name>
</gene>
<accession>A0A4R9K2K4</accession>
<evidence type="ECO:0000256" key="1">
    <source>
        <dbReference type="SAM" id="SignalP"/>
    </source>
</evidence>